<evidence type="ECO:0000313" key="1">
    <source>
        <dbReference type="EMBL" id="MPC15025.1"/>
    </source>
</evidence>
<sequence>MLVLQGGPGGHTLPS</sequence>
<keyword evidence="2" id="KW-1185">Reference proteome</keyword>
<comment type="caution">
    <text evidence="1">The sequence shown here is derived from an EMBL/GenBank/DDBJ whole genome shotgun (WGS) entry which is preliminary data.</text>
</comment>
<dbReference type="EMBL" id="VSRR010000397">
    <property type="protein sequence ID" value="MPC15025.1"/>
    <property type="molecule type" value="Genomic_DNA"/>
</dbReference>
<organism evidence="1 2">
    <name type="scientific">Portunus trituberculatus</name>
    <name type="common">Swimming crab</name>
    <name type="synonym">Neptunus trituberculatus</name>
    <dbReference type="NCBI Taxonomy" id="210409"/>
    <lineage>
        <taxon>Eukaryota</taxon>
        <taxon>Metazoa</taxon>
        <taxon>Ecdysozoa</taxon>
        <taxon>Arthropoda</taxon>
        <taxon>Crustacea</taxon>
        <taxon>Multicrustacea</taxon>
        <taxon>Malacostraca</taxon>
        <taxon>Eumalacostraca</taxon>
        <taxon>Eucarida</taxon>
        <taxon>Decapoda</taxon>
        <taxon>Pleocyemata</taxon>
        <taxon>Brachyura</taxon>
        <taxon>Eubrachyura</taxon>
        <taxon>Portunoidea</taxon>
        <taxon>Portunidae</taxon>
        <taxon>Portuninae</taxon>
        <taxon>Portunus</taxon>
    </lineage>
</organism>
<reference evidence="1 2" key="1">
    <citation type="submission" date="2019-05" db="EMBL/GenBank/DDBJ databases">
        <title>Another draft genome of Portunus trituberculatus and its Hox gene families provides insights of decapod evolution.</title>
        <authorList>
            <person name="Jeong J.-H."/>
            <person name="Song I."/>
            <person name="Kim S."/>
            <person name="Choi T."/>
            <person name="Kim D."/>
            <person name="Ryu S."/>
            <person name="Kim W."/>
        </authorList>
    </citation>
    <scope>NUCLEOTIDE SEQUENCE [LARGE SCALE GENOMIC DNA]</scope>
    <source>
        <tissue evidence="1">Muscle</tissue>
    </source>
</reference>
<proteinExistence type="predicted"/>
<gene>
    <name evidence="1" type="ORF">E2C01_007806</name>
</gene>
<evidence type="ECO:0000313" key="2">
    <source>
        <dbReference type="Proteomes" id="UP000324222"/>
    </source>
</evidence>
<name>A0A5B7D132_PORTR</name>
<accession>A0A5B7D132</accession>
<protein>
    <submittedName>
        <fullName evidence="1">Uncharacterized protein</fullName>
    </submittedName>
</protein>
<dbReference type="Proteomes" id="UP000324222">
    <property type="component" value="Unassembled WGS sequence"/>
</dbReference>